<evidence type="ECO:0000313" key="5">
    <source>
        <dbReference type="Proteomes" id="UP000179076"/>
    </source>
</evidence>
<name>A0A1F6UXJ3_9PROT</name>
<evidence type="ECO:0000256" key="1">
    <source>
        <dbReference type="SAM" id="MobiDB-lite"/>
    </source>
</evidence>
<dbReference type="SUPFAM" id="SSF46689">
    <property type="entry name" value="Homeodomain-like"/>
    <property type="match status" value="1"/>
</dbReference>
<feature type="domain" description="DNA binding HTH" evidence="3">
    <location>
        <begin position="472"/>
        <end position="512"/>
    </location>
</feature>
<reference evidence="4 5" key="1">
    <citation type="journal article" date="2016" name="Nat. Commun.">
        <title>Thousands of microbial genomes shed light on interconnected biogeochemical processes in an aquifer system.</title>
        <authorList>
            <person name="Anantharaman K."/>
            <person name="Brown C.T."/>
            <person name="Hug L.A."/>
            <person name="Sharon I."/>
            <person name="Castelle C.J."/>
            <person name="Probst A.J."/>
            <person name="Thomas B.C."/>
            <person name="Singh A."/>
            <person name="Wilkins M.J."/>
            <person name="Karaoz U."/>
            <person name="Brodie E.L."/>
            <person name="Williams K.H."/>
            <person name="Hubbard S.S."/>
            <person name="Banfield J.F."/>
        </authorList>
    </citation>
    <scope>NUCLEOTIDE SEQUENCE [LARGE SCALE GENOMIC DNA]</scope>
</reference>
<evidence type="ECO:0000259" key="3">
    <source>
        <dbReference type="Pfam" id="PF02954"/>
    </source>
</evidence>
<dbReference type="Proteomes" id="UP000179076">
    <property type="component" value="Unassembled WGS sequence"/>
</dbReference>
<feature type="transmembrane region" description="Helical" evidence="2">
    <location>
        <begin position="142"/>
        <end position="166"/>
    </location>
</feature>
<sequence>MIEYASVPALVALIFKLILVVYSARSPIKNAITWLFLALLVVFTLLNLDEFFFLNYAPRIGMTPIVNAAGFVYIAFWIPAIALLLHLAVVLSFDRGSVFRRPAVIFAIYAPIVPFEYLLLFTNKFVLEFKPFLYSILRVPGPLYWIGETWAILLLSATFAVLVYGARGSRPALARVRARLWLLALSPMILLVIYMILAHHMGWRRLTFPVHIPIVVTFFLLMTTYATHERPHPGGFYRFLYRLFDLESYLPWSKAYRRKTALYDRIRNMIAGIGDSDSTKSIVRQLSDVLQCPVVLMNRERLAVETGQARELAEFPRAALPPVDRLVVAHEVARDLPDLRSLMAHHKVAAIVPFHPHSRAASWVLLGEGFSEQVYTPVDFDEVKRLFDRLADHMLDEQMHMRAELTLARRETQELHRHIADAAQHLHAIEKQLAEHKNARHENPPPSTADAAGHDAVAQEAATSRKSLADYVADLERRMIINALERCGGNQAKAAEYLGLRPNTLHYKMQRYGMVDQKTDE</sequence>
<keyword evidence="2" id="KW-0472">Membrane</keyword>
<dbReference type="EMBL" id="MFSP01000183">
    <property type="protein sequence ID" value="OGI62127.1"/>
    <property type="molecule type" value="Genomic_DNA"/>
</dbReference>
<gene>
    <name evidence="4" type="ORF">A2W18_01950</name>
</gene>
<dbReference type="InterPro" id="IPR009057">
    <property type="entry name" value="Homeodomain-like_sf"/>
</dbReference>
<dbReference type="PRINTS" id="PR01590">
    <property type="entry name" value="HTHFIS"/>
</dbReference>
<evidence type="ECO:0000313" key="4">
    <source>
        <dbReference type="EMBL" id="OGI62127.1"/>
    </source>
</evidence>
<proteinExistence type="predicted"/>
<organism evidence="4 5">
    <name type="scientific">Candidatus Muproteobacteria bacterium RBG_16_60_9</name>
    <dbReference type="NCBI Taxonomy" id="1817755"/>
    <lineage>
        <taxon>Bacteria</taxon>
        <taxon>Pseudomonadati</taxon>
        <taxon>Pseudomonadota</taxon>
        <taxon>Candidatus Muproteobacteria</taxon>
    </lineage>
</organism>
<feature type="region of interest" description="Disordered" evidence="1">
    <location>
        <begin position="436"/>
        <end position="460"/>
    </location>
</feature>
<feature type="transmembrane region" description="Helical" evidence="2">
    <location>
        <begin position="178"/>
        <end position="198"/>
    </location>
</feature>
<evidence type="ECO:0000256" key="2">
    <source>
        <dbReference type="SAM" id="Phobius"/>
    </source>
</evidence>
<dbReference type="GO" id="GO:0043565">
    <property type="term" value="F:sequence-specific DNA binding"/>
    <property type="evidence" value="ECO:0007669"/>
    <property type="project" value="InterPro"/>
</dbReference>
<accession>A0A1F6UXJ3</accession>
<comment type="caution">
    <text evidence="4">The sequence shown here is derived from an EMBL/GenBank/DDBJ whole genome shotgun (WGS) entry which is preliminary data.</text>
</comment>
<dbReference type="Pfam" id="PF02954">
    <property type="entry name" value="HTH_8"/>
    <property type="match status" value="1"/>
</dbReference>
<feature type="transmembrane region" description="Helical" evidence="2">
    <location>
        <begin position="6"/>
        <end position="24"/>
    </location>
</feature>
<keyword evidence="2" id="KW-1133">Transmembrane helix</keyword>
<dbReference type="InterPro" id="IPR002197">
    <property type="entry name" value="HTH_Fis"/>
</dbReference>
<dbReference type="AlphaFoldDB" id="A0A1F6UXJ3"/>
<keyword evidence="2" id="KW-0812">Transmembrane</keyword>
<feature type="transmembrane region" description="Helical" evidence="2">
    <location>
        <begin position="31"/>
        <end position="48"/>
    </location>
</feature>
<feature type="transmembrane region" description="Helical" evidence="2">
    <location>
        <begin position="68"/>
        <end position="91"/>
    </location>
</feature>
<feature type="transmembrane region" description="Helical" evidence="2">
    <location>
        <begin position="103"/>
        <end position="122"/>
    </location>
</feature>
<dbReference type="Gene3D" id="1.10.10.60">
    <property type="entry name" value="Homeodomain-like"/>
    <property type="match status" value="1"/>
</dbReference>
<protein>
    <recommendedName>
        <fullName evidence="3">DNA binding HTH domain-containing protein</fullName>
    </recommendedName>
</protein>